<dbReference type="NCBIfam" id="TIGR00765">
    <property type="entry name" value="yihY_not_rbn"/>
    <property type="match status" value="1"/>
</dbReference>
<evidence type="ECO:0000313" key="8">
    <source>
        <dbReference type="Proteomes" id="UP001600894"/>
    </source>
</evidence>
<gene>
    <name evidence="7" type="ORF">F130042H8_21550</name>
</gene>
<feature type="transmembrane region" description="Helical" evidence="6">
    <location>
        <begin position="79"/>
        <end position="99"/>
    </location>
</feature>
<proteinExistence type="predicted"/>
<keyword evidence="8" id="KW-1185">Reference proteome</keyword>
<dbReference type="EMBL" id="BAABXL010000001">
    <property type="protein sequence ID" value="GAA6269095.1"/>
    <property type="molecule type" value="Genomic_DNA"/>
</dbReference>
<feature type="transmembrane region" description="Helical" evidence="6">
    <location>
        <begin position="238"/>
        <end position="262"/>
    </location>
</feature>
<dbReference type="Pfam" id="PF03631">
    <property type="entry name" value="Virul_fac_BrkB"/>
    <property type="match status" value="1"/>
</dbReference>
<feature type="transmembrane region" description="Helical" evidence="6">
    <location>
        <begin position="176"/>
        <end position="194"/>
    </location>
</feature>
<evidence type="ECO:0000256" key="4">
    <source>
        <dbReference type="ARBA" id="ARBA00022989"/>
    </source>
</evidence>
<feature type="transmembrane region" description="Helical" evidence="6">
    <location>
        <begin position="21"/>
        <end position="48"/>
    </location>
</feature>
<dbReference type="Proteomes" id="UP001600894">
    <property type="component" value="Unassembled WGS sequence"/>
</dbReference>
<reference evidence="7 8" key="1">
    <citation type="submission" date="2024-04" db="EMBL/GenBank/DDBJ databases">
        <title>Defined microbial consortia suppress multidrug-resistant proinflammatory Enterobacteriaceae via ecological control.</title>
        <authorList>
            <person name="Furuichi M."/>
            <person name="Kawaguchi T."/>
            <person name="Pust M."/>
            <person name="Yasuma K."/>
            <person name="Plichta D."/>
            <person name="Hasegawa N."/>
            <person name="Ohya T."/>
            <person name="Bhattarai S."/>
            <person name="Sasajima S."/>
            <person name="Aoto Y."/>
            <person name="Tuganbaev T."/>
            <person name="Yaginuma M."/>
            <person name="Ueda M."/>
            <person name="Okahashi N."/>
            <person name="Amafuji K."/>
            <person name="Kiridooshi Y."/>
            <person name="Sugita K."/>
            <person name="Strazar M."/>
            <person name="Skelly A."/>
            <person name="Suda W."/>
            <person name="Hattori M."/>
            <person name="Nakamoto N."/>
            <person name="Caballero S."/>
            <person name="Norman J."/>
            <person name="Olle B."/>
            <person name="Tanoue T."/>
            <person name="Arita M."/>
            <person name="Bucci V."/>
            <person name="Atarashi K."/>
            <person name="Xavier R."/>
            <person name="Honda K."/>
        </authorList>
    </citation>
    <scope>NUCLEOTIDE SEQUENCE [LARGE SCALE GENOMIC DNA]</scope>
    <source>
        <strain evidence="8">f13</strain>
    </source>
</reference>
<organism evidence="7 8">
    <name type="scientific">Enterocloster alcoholdehydrogenati</name>
    <dbReference type="NCBI Taxonomy" id="2547410"/>
    <lineage>
        <taxon>Bacteria</taxon>
        <taxon>Bacillati</taxon>
        <taxon>Bacillota</taxon>
        <taxon>Clostridia</taxon>
        <taxon>Lachnospirales</taxon>
        <taxon>Lachnospiraceae</taxon>
        <taxon>Enterocloster</taxon>
    </lineage>
</organism>
<comment type="subcellular location">
    <subcellularLocation>
        <location evidence="1">Cell membrane</location>
        <topology evidence="1">Multi-pass membrane protein</topology>
    </subcellularLocation>
</comment>
<keyword evidence="4 6" id="KW-1133">Transmembrane helix</keyword>
<dbReference type="PANTHER" id="PTHR30213:SF0">
    <property type="entry name" value="UPF0761 MEMBRANE PROTEIN YIHY"/>
    <property type="match status" value="1"/>
</dbReference>
<evidence type="ECO:0000256" key="5">
    <source>
        <dbReference type="ARBA" id="ARBA00023136"/>
    </source>
</evidence>
<keyword evidence="3 6" id="KW-0812">Transmembrane</keyword>
<accession>A0ABQ0AYI3</accession>
<evidence type="ECO:0000256" key="1">
    <source>
        <dbReference type="ARBA" id="ARBA00004651"/>
    </source>
</evidence>
<protein>
    <submittedName>
        <fullName evidence="7">YihY/virulence factor BrkB family protein</fullName>
    </submittedName>
</protein>
<dbReference type="PIRSF" id="PIRSF035875">
    <property type="entry name" value="RNase_BN"/>
    <property type="match status" value="1"/>
</dbReference>
<dbReference type="InterPro" id="IPR017039">
    <property type="entry name" value="Virul_fac_BrkB"/>
</dbReference>
<evidence type="ECO:0000256" key="3">
    <source>
        <dbReference type="ARBA" id="ARBA00022692"/>
    </source>
</evidence>
<comment type="caution">
    <text evidence="7">The sequence shown here is derived from an EMBL/GenBank/DDBJ whole genome shotgun (WGS) entry which is preliminary data.</text>
</comment>
<feature type="transmembrane region" description="Helical" evidence="6">
    <location>
        <begin position="206"/>
        <end position="226"/>
    </location>
</feature>
<evidence type="ECO:0000313" key="7">
    <source>
        <dbReference type="EMBL" id="GAA6269095.1"/>
    </source>
</evidence>
<feature type="transmembrane region" description="Helical" evidence="6">
    <location>
        <begin position="120"/>
        <end position="153"/>
    </location>
</feature>
<dbReference type="PANTHER" id="PTHR30213">
    <property type="entry name" value="INNER MEMBRANE PROTEIN YHJD"/>
    <property type="match status" value="1"/>
</dbReference>
<sequence length="284" mass="32373">MAWIIRGKKIYDKYKTDEMTVYAAQVSFFVMLSFVPFIMLLLTAVQMIPAISQAEVLELVVELTPADYKSLAFRIVNDLSLKSPATMISVTAVTALWSAGRGMFSMARGLDRVWGKEDKYWYVISRLICCGYTIVFVAVCLLSLILLVFGQILQGFLEAHFPFVGVITGTVIDLRAIWFFLVLFVFFLGIYTFVPEKRLRVRDQIPGALFSTLGWLLFSFAFSIYFNRMGGGGYSYMYGSLAAIVLLLLWLYFCLCILFLGAEINYFWTEHRAFMDGRAEEQIP</sequence>
<evidence type="ECO:0000256" key="2">
    <source>
        <dbReference type="ARBA" id="ARBA00022475"/>
    </source>
</evidence>
<keyword evidence="5 6" id="KW-0472">Membrane</keyword>
<evidence type="ECO:0000256" key="6">
    <source>
        <dbReference type="SAM" id="Phobius"/>
    </source>
</evidence>
<name>A0ABQ0AYI3_9FIRM</name>
<keyword evidence="2" id="KW-1003">Cell membrane</keyword>